<feature type="signal peptide" evidence="1">
    <location>
        <begin position="1"/>
        <end position="24"/>
    </location>
</feature>
<evidence type="ECO:0000256" key="1">
    <source>
        <dbReference type="SAM" id="SignalP"/>
    </source>
</evidence>
<accession>A0ABS6G1K4</accession>
<keyword evidence="1" id="KW-0732">Signal</keyword>
<keyword evidence="3" id="KW-1185">Reference proteome</keyword>
<dbReference type="Proteomes" id="UP000779508">
    <property type="component" value="Unassembled WGS sequence"/>
</dbReference>
<dbReference type="EMBL" id="JAHLQK010000003">
    <property type="protein sequence ID" value="MBU5676362.1"/>
    <property type="molecule type" value="Genomic_DNA"/>
</dbReference>
<proteinExistence type="predicted"/>
<feature type="chain" id="PRO_5046660806" evidence="1">
    <location>
        <begin position="25"/>
        <end position="171"/>
    </location>
</feature>
<dbReference type="RefSeq" id="WP_216416075.1">
    <property type="nucleotide sequence ID" value="NZ_JAHLQK010000003.1"/>
</dbReference>
<gene>
    <name evidence="2" type="ORF">KQI88_08035</name>
</gene>
<sequence length="171" mass="18954">MIRKIVAGTIVFVILGTSNILSYAAPTTAPINTSKDTKNTNKKVEEVKQSFEVVIPEKDSVTSDKNLVLSFKAPQGTKVSIEVYHNVSKDDETEDYELSYDPIEVTVGSIQMGWAEIELQSGLNKIEFKAKYKNGSEDSTVRIINVMEVEEVKQLLEEIVNKSTLGIGKKP</sequence>
<organism evidence="2 3">
    <name type="scientific">Alkaliphilus flagellatus</name>
    <dbReference type="NCBI Taxonomy" id="2841507"/>
    <lineage>
        <taxon>Bacteria</taxon>
        <taxon>Bacillati</taxon>
        <taxon>Bacillota</taxon>
        <taxon>Clostridia</taxon>
        <taxon>Peptostreptococcales</taxon>
        <taxon>Natronincolaceae</taxon>
        <taxon>Alkaliphilus</taxon>
    </lineage>
</organism>
<protein>
    <submittedName>
        <fullName evidence="2">Uncharacterized protein</fullName>
    </submittedName>
</protein>
<evidence type="ECO:0000313" key="2">
    <source>
        <dbReference type="EMBL" id="MBU5676362.1"/>
    </source>
</evidence>
<name>A0ABS6G1K4_9FIRM</name>
<evidence type="ECO:0000313" key="3">
    <source>
        <dbReference type="Proteomes" id="UP000779508"/>
    </source>
</evidence>
<reference evidence="2 3" key="1">
    <citation type="submission" date="2021-06" db="EMBL/GenBank/DDBJ databases">
        <authorList>
            <person name="Sun Q."/>
            <person name="Li D."/>
        </authorList>
    </citation>
    <scope>NUCLEOTIDE SEQUENCE [LARGE SCALE GENOMIC DNA]</scope>
    <source>
        <strain evidence="2 3">MSJ-5</strain>
    </source>
</reference>
<comment type="caution">
    <text evidence="2">The sequence shown here is derived from an EMBL/GenBank/DDBJ whole genome shotgun (WGS) entry which is preliminary data.</text>
</comment>